<dbReference type="Proteomes" id="UP000737402">
    <property type="component" value="Unassembled WGS sequence"/>
</dbReference>
<dbReference type="RefSeq" id="WP_204417133.1">
    <property type="nucleotide sequence ID" value="NZ_JAFBED010000005.1"/>
</dbReference>
<organism evidence="3 4">
    <name type="scientific">Sutcliffiella tianshenii</name>
    <dbReference type="NCBI Taxonomy" id="1463404"/>
    <lineage>
        <taxon>Bacteria</taxon>
        <taxon>Bacillati</taxon>
        <taxon>Bacillota</taxon>
        <taxon>Bacilli</taxon>
        <taxon>Bacillales</taxon>
        <taxon>Bacillaceae</taxon>
        <taxon>Sutcliffiella</taxon>
    </lineage>
</organism>
<protein>
    <recommendedName>
        <fullName evidence="2">DUF4395 domain-containing protein</fullName>
    </recommendedName>
</protein>
<comment type="caution">
    <text evidence="3">The sequence shown here is derived from an EMBL/GenBank/DDBJ whole genome shotgun (WGS) entry which is preliminary data.</text>
</comment>
<name>A0ABS2P1R3_9BACI</name>
<accession>A0ABS2P1R3</accession>
<feature type="transmembrane region" description="Helical" evidence="1">
    <location>
        <begin position="12"/>
        <end position="34"/>
    </location>
</feature>
<reference evidence="3 4" key="1">
    <citation type="submission" date="2021-01" db="EMBL/GenBank/DDBJ databases">
        <title>Genomic Encyclopedia of Type Strains, Phase IV (KMG-IV): sequencing the most valuable type-strain genomes for metagenomic binning, comparative biology and taxonomic classification.</title>
        <authorList>
            <person name="Goeker M."/>
        </authorList>
    </citation>
    <scope>NUCLEOTIDE SEQUENCE [LARGE SCALE GENOMIC DNA]</scope>
    <source>
        <strain evidence="3 4">DSM 25879</strain>
    </source>
</reference>
<evidence type="ECO:0000256" key="1">
    <source>
        <dbReference type="SAM" id="Phobius"/>
    </source>
</evidence>
<feature type="domain" description="DUF4395" evidence="2">
    <location>
        <begin position="8"/>
        <end position="132"/>
    </location>
</feature>
<dbReference type="InterPro" id="IPR025508">
    <property type="entry name" value="DUF4395"/>
</dbReference>
<evidence type="ECO:0000259" key="2">
    <source>
        <dbReference type="Pfam" id="PF14340"/>
    </source>
</evidence>
<proteinExistence type="predicted"/>
<keyword evidence="1" id="KW-0472">Membrane</keyword>
<evidence type="ECO:0000313" key="3">
    <source>
        <dbReference type="EMBL" id="MBM7620905.1"/>
    </source>
</evidence>
<evidence type="ECO:0000313" key="4">
    <source>
        <dbReference type="Proteomes" id="UP000737402"/>
    </source>
</evidence>
<dbReference type="PIRSF" id="PIRSF030042">
    <property type="entry name" value="UCP030042"/>
    <property type="match status" value="1"/>
</dbReference>
<dbReference type="EMBL" id="JAFBED010000005">
    <property type="protein sequence ID" value="MBM7620905.1"/>
    <property type="molecule type" value="Genomic_DNA"/>
</dbReference>
<keyword evidence="4" id="KW-1185">Reference proteome</keyword>
<keyword evidence="1" id="KW-0812">Transmembrane</keyword>
<feature type="transmembrane region" description="Helical" evidence="1">
    <location>
        <begin position="104"/>
        <end position="129"/>
    </location>
</feature>
<dbReference type="InterPro" id="IPR016942">
    <property type="entry name" value="UCP030042"/>
</dbReference>
<keyword evidence="1" id="KW-1133">Transmembrane helix</keyword>
<dbReference type="Pfam" id="PF14340">
    <property type="entry name" value="DUF4395"/>
    <property type="match status" value="1"/>
</dbReference>
<gene>
    <name evidence="3" type="ORF">JOC95_002760</name>
</gene>
<sequence length="142" mass="15688">MENANSTIPKPLVTFNQWFILLSVVISLITGFYFIMLLPFLAGTLGLLTGANPVLKLAGKLLSKPRSSYLQEEKAQLQFNQTIAVGCLALSLIGFYSGMATMGYIFSIMVAAASGIALLGFCVGCFIRFQWQQFQYRRRTAK</sequence>